<evidence type="ECO:0000313" key="2">
    <source>
        <dbReference type="EMBL" id="ESL01661.1"/>
    </source>
</evidence>
<dbReference type="PANTHER" id="PTHR36007">
    <property type="entry name" value="TRANSPORT PROTEIN-RELATED"/>
    <property type="match status" value="1"/>
</dbReference>
<evidence type="ECO:0000313" key="3">
    <source>
        <dbReference type="Proteomes" id="UP000018227"/>
    </source>
</evidence>
<sequence length="155" mass="16455">MLIKYLQVLFISMLPIVELRGAIPFATAIGVPPLTAYGISIIGNMIPVPFIFLFAGKILHWGKEKPYIGKTFRAFLEKGYKAGQKLEDKAGFGLYLALTLFVGIPLPGTGAWTGSLAACLLGINAKKGTIAVLAGVLLAGIIMMTLSLGALSFIK</sequence>
<organism evidence="2 3">
    <name type="scientific">Catonella morbi ATCC 51271</name>
    <dbReference type="NCBI Taxonomy" id="592026"/>
    <lineage>
        <taxon>Bacteria</taxon>
        <taxon>Bacillati</taxon>
        <taxon>Bacillota</taxon>
        <taxon>Clostridia</taxon>
        <taxon>Lachnospirales</taxon>
        <taxon>Lachnospiraceae</taxon>
        <taxon>Catonella</taxon>
    </lineage>
</organism>
<keyword evidence="1" id="KW-1133">Transmembrane helix</keyword>
<dbReference type="RefSeq" id="WP_023356060.1">
    <property type="nucleotide sequence ID" value="NZ_KI535371.1"/>
</dbReference>
<accession>V2Y1V4</accession>
<dbReference type="eggNOG" id="COG2426">
    <property type="taxonomic scope" value="Bacteria"/>
</dbReference>
<evidence type="ECO:0000256" key="1">
    <source>
        <dbReference type="SAM" id="Phobius"/>
    </source>
</evidence>
<protein>
    <submittedName>
        <fullName evidence="2">Putative small multi-drug export protein</fullName>
    </submittedName>
</protein>
<feature type="transmembrane region" description="Helical" evidence="1">
    <location>
        <begin position="129"/>
        <end position="154"/>
    </location>
</feature>
<gene>
    <name evidence="2" type="ORF">GCWU0000282_003222</name>
</gene>
<feature type="transmembrane region" description="Helical" evidence="1">
    <location>
        <begin position="37"/>
        <end position="55"/>
    </location>
</feature>
<feature type="transmembrane region" description="Helical" evidence="1">
    <location>
        <begin position="94"/>
        <end position="123"/>
    </location>
</feature>
<keyword evidence="1" id="KW-0472">Membrane</keyword>
<keyword evidence="3" id="KW-1185">Reference proteome</keyword>
<name>V2Y1V4_9FIRM</name>
<dbReference type="HOGENOM" id="CLU_075669_1_0_9"/>
<keyword evidence="1" id="KW-0812">Transmembrane</keyword>
<dbReference type="InterPro" id="IPR009577">
    <property type="entry name" value="Sm_multidrug_ex"/>
</dbReference>
<dbReference type="OrthoDB" id="360192at2"/>
<dbReference type="Proteomes" id="UP000018227">
    <property type="component" value="Unassembled WGS sequence"/>
</dbReference>
<dbReference type="EMBL" id="ACIL03000021">
    <property type="protein sequence ID" value="ESL01661.1"/>
    <property type="molecule type" value="Genomic_DNA"/>
</dbReference>
<comment type="caution">
    <text evidence="2">The sequence shown here is derived from an EMBL/GenBank/DDBJ whole genome shotgun (WGS) entry which is preliminary data.</text>
</comment>
<dbReference type="Pfam" id="PF06695">
    <property type="entry name" value="Sm_multidrug_ex"/>
    <property type="match status" value="1"/>
</dbReference>
<dbReference type="PANTHER" id="PTHR36007:SF2">
    <property type="entry name" value="TRANSPORT PROTEIN-RELATED"/>
    <property type="match status" value="1"/>
</dbReference>
<proteinExistence type="predicted"/>
<dbReference type="AlphaFoldDB" id="V2Y1V4"/>
<reference evidence="2 3" key="1">
    <citation type="submission" date="2013-06" db="EMBL/GenBank/DDBJ databases">
        <authorList>
            <person name="Weinstock G."/>
            <person name="Sodergren E."/>
            <person name="Clifton S."/>
            <person name="Fulton L."/>
            <person name="Fulton B."/>
            <person name="Courtney L."/>
            <person name="Fronick C."/>
            <person name="Harrison M."/>
            <person name="Strong C."/>
            <person name="Farmer C."/>
            <person name="Delahaunty K."/>
            <person name="Markovic C."/>
            <person name="Hall O."/>
            <person name="Minx P."/>
            <person name="Tomlinson C."/>
            <person name="Mitreva M."/>
            <person name="Nelson J."/>
            <person name="Hou S."/>
            <person name="Wollam A."/>
            <person name="Pepin K.H."/>
            <person name="Johnson M."/>
            <person name="Bhonagiri V."/>
            <person name="Nash W.E."/>
            <person name="Warren W."/>
            <person name="Chinwalla A."/>
            <person name="Mardis E.R."/>
            <person name="Wilson R.K."/>
        </authorList>
    </citation>
    <scope>NUCLEOTIDE SEQUENCE [LARGE SCALE GENOMIC DNA]</scope>
    <source>
        <strain evidence="2 3">ATCC 51271</strain>
    </source>
</reference>